<dbReference type="AlphaFoldDB" id="A0A941DIC6"/>
<dbReference type="RefSeq" id="WP_212685963.1">
    <property type="nucleotide sequence ID" value="NZ_JAGSPN010000001.1"/>
</dbReference>
<gene>
    <name evidence="1" type="ORF">KDM89_00250</name>
</gene>
<evidence type="ECO:0000313" key="1">
    <source>
        <dbReference type="EMBL" id="MBR7780555.1"/>
    </source>
</evidence>
<reference evidence="1" key="1">
    <citation type="submission" date="2021-04" db="EMBL/GenBank/DDBJ databases">
        <title>novel species isolated from subtropical streams in China.</title>
        <authorList>
            <person name="Lu H."/>
        </authorList>
    </citation>
    <scope>NUCLEOTIDE SEQUENCE</scope>
    <source>
        <strain evidence="1">LFS511W</strain>
    </source>
</reference>
<proteinExistence type="predicted"/>
<accession>A0A941DIC6</accession>
<keyword evidence="2" id="KW-1185">Reference proteome</keyword>
<organism evidence="1 2">
    <name type="scientific">Undibacterium luofuense</name>
    <dbReference type="NCBI Taxonomy" id="2828733"/>
    <lineage>
        <taxon>Bacteria</taxon>
        <taxon>Pseudomonadati</taxon>
        <taxon>Pseudomonadota</taxon>
        <taxon>Betaproteobacteria</taxon>
        <taxon>Burkholderiales</taxon>
        <taxon>Oxalobacteraceae</taxon>
        <taxon>Undibacterium</taxon>
    </lineage>
</organism>
<evidence type="ECO:0000313" key="2">
    <source>
        <dbReference type="Proteomes" id="UP000680067"/>
    </source>
</evidence>
<evidence type="ECO:0008006" key="3">
    <source>
        <dbReference type="Google" id="ProtNLM"/>
    </source>
</evidence>
<dbReference type="InterPro" id="IPR009078">
    <property type="entry name" value="Ferritin-like_SF"/>
</dbReference>
<comment type="caution">
    <text evidence="1">The sequence shown here is derived from an EMBL/GenBank/DDBJ whole genome shotgun (WGS) entry which is preliminary data.</text>
</comment>
<dbReference type="GO" id="GO:0016491">
    <property type="term" value="F:oxidoreductase activity"/>
    <property type="evidence" value="ECO:0007669"/>
    <property type="project" value="InterPro"/>
</dbReference>
<protein>
    <recommendedName>
        <fullName evidence="3">Ferritin-like domain-containing protein</fullName>
    </recommendedName>
</protein>
<dbReference type="EMBL" id="JAGSPN010000001">
    <property type="protein sequence ID" value="MBR7780555.1"/>
    <property type="molecule type" value="Genomic_DNA"/>
</dbReference>
<dbReference type="Gene3D" id="1.10.620.20">
    <property type="entry name" value="Ribonucleotide Reductase, subunit A"/>
    <property type="match status" value="1"/>
</dbReference>
<dbReference type="InterPro" id="IPR012348">
    <property type="entry name" value="RNR-like"/>
</dbReference>
<dbReference type="Proteomes" id="UP000680067">
    <property type="component" value="Unassembled WGS sequence"/>
</dbReference>
<dbReference type="SUPFAM" id="SSF47240">
    <property type="entry name" value="Ferritin-like"/>
    <property type="match status" value="1"/>
</dbReference>
<sequence>MSGLETLARFGCVSDECRWAADRYQFPWVSELDAHDREIISLLDCLRDGEFSGLASATQLYELLLQEKEAGMSQDRLADWTPVFSYVSIISYEELRHGFTLGSLYHYVTTGKTDYIAQMNPREFGKKYMWCYDDRRYWDLYSYILAHLFSEIINTELYRDVAIRVHHPQLKEALGFIRNDEARHIAAWSALIRDLLQADEYHMERALGALERGLLYHNAMVHETYFEGVNKMMPLFLSERNDRLEPLKRITQQKYRVISDLFGERNPYSEKDIQDMHLNYLMKTSGVQRARYSEEAPGNIEVIA</sequence>
<name>A0A941DIC6_9BURK</name>